<dbReference type="InterPro" id="IPR018666">
    <property type="entry name" value="DUF2125"/>
</dbReference>
<reference evidence="1 2" key="1">
    <citation type="submission" date="2018-01" db="EMBL/GenBank/DDBJ databases">
        <title>Genomic Encyclopedia of Archaeal and Bacterial Type Strains, Phase II (KMG-II): from individual species to whole genera.</title>
        <authorList>
            <person name="Goeker M."/>
        </authorList>
    </citation>
    <scope>NUCLEOTIDE SEQUENCE [LARGE SCALE GENOMIC DNA]</scope>
    <source>
        <strain evidence="1 2">DSM 17023</strain>
    </source>
</reference>
<dbReference type="Pfam" id="PF09898">
    <property type="entry name" value="DUF2125"/>
    <property type="match status" value="1"/>
</dbReference>
<organism evidence="1 2">
    <name type="scientific">Roseibium marinum</name>
    <dbReference type="NCBI Taxonomy" id="281252"/>
    <lineage>
        <taxon>Bacteria</taxon>
        <taxon>Pseudomonadati</taxon>
        <taxon>Pseudomonadota</taxon>
        <taxon>Alphaproteobacteria</taxon>
        <taxon>Hyphomicrobiales</taxon>
        <taxon>Stappiaceae</taxon>
        <taxon>Roseibium</taxon>
    </lineage>
</organism>
<gene>
    <name evidence="1" type="ORF">CLV41_102236</name>
</gene>
<accession>A0A2S3UYN2</accession>
<dbReference type="EMBL" id="PPCN01000002">
    <property type="protein sequence ID" value="POF32831.1"/>
    <property type="molecule type" value="Genomic_DNA"/>
</dbReference>
<sequence length="348" mass="36364">MTPAARKPVKSPKRRYILLLAAVLLVASGWSVAWVYGRSVLAGQLDRQLIRMAEVGLEVSCADLAIRGYPFRYEISCPDMRSRDGSGTAASLGGLNAVALVYNPWHVIFEVKAPAVVTVPMTGVSGEITWETARASLKFRQSALGALDGVVQKPEAAFENAVSAGLFSAEKAEVHLREAPDLPGALDGYVSIDALKLKSLPDLEDTLDLRGSIRVAGGTALLAGADLAALVRMNGEDLPVGLDLFEASLGRSSVAASGEMLVHGDGTLSGTVELTLGNATALLQALKPLFPPKDQTFALLEGIIGSLEPAQGVDGVASITLPVKIDRGVASVGFLPLGRIPALFQAGM</sequence>
<comment type="caution">
    <text evidence="1">The sequence shown here is derived from an EMBL/GenBank/DDBJ whole genome shotgun (WGS) entry which is preliminary data.</text>
</comment>
<name>A0A2S3UYN2_9HYPH</name>
<evidence type="ECO:0008006" key="3">
    <source>
        <dbReference type="Google" id="ProtNLM"/>
    </source>
</evidence>
<keyword evidence="2" id="KW-1185">Reference proteome</keyword>
<proteinExistence type="predicted"/>
<dbReference type="AlphaFoldDB" id="A0A2S3UYN2"/>
<evidence type="ECO:0000313" key="2">
    <source>
        <dbReference type="Proteomes" id="UP000236959"/>
    </source>
</evidence>
<evidence type="ECO:0000313" key="1">
    <source>
        <dbReference type="EMBL" id="POF32831.1"/>
    </source>
</evidence>
<dbReference type="Proteomes" id="UP000236959">
    <property type="component" value="Unassembled WGS sequence"/>
</dbReference>
<protein>
    <recommendedName>
        <fullName evidence="3">DUF2125 domain-containing protein</fullName>
    </recommendedName>
</protein>